<evidence type="ECO:0000259" key="6">
    <source>
        <dbReference type="PROSITE" id="PS50157"/>
    </source>
</evidence>
<name>A0A8X6V5D8_TRICX</name>
<dbReference type="FunFam" id="3.30.160.60:FF:000446">
    <property type="entry name" value="Zinc finger protein"/>
    <property type="match status" value="1"/>
</dbReference>
<reference evidence="7" key="1">
    <citation type="submission" date="2020-08" db="EMBL/GenBank/DDBJ databases">
        <title>Multicomponent nature underlies the extraordinary mechanical properties of spider dragline silk.</title>
        <authorList>
            <person name="Kono N."/>
            <person name="Nakamura H."/>
            <person name="Mori M."/>
            <person name="Yoshida Y."/>
            <person name="Ohtoshi R."/>
            <person name="Malay A.D."/>
            <person name="Moran D.A.P."/>
            <person name="Tomita M."/>
            <person name="Numata K."/>
            <person name="Arakawa K."/>
        </authorList>
    </citation>
    <scope>NUCLEOTIDE SEQUENCE</scope>
</reference>
<dbReference type="PANTHER" id="PTHR33936">
    <property type="entry name" value="PROTEIN CBG17840"/>
    <property type="match status" value="1"/>
</dbReference>
<dbReference type="GO" id="GO:0008270">
    <property type="term" value="F:zinc ion binding"/>
    <property type="evidence" value="ECO:0007669"/>
    <property type="project" value="UniProtKB-KW"/>
</dbReference>
<keyword evidence="8" id="KW-1185">Reference proteome</keyword>
<feature type="domain" description="C2H2-type" evidence="6">
    <location>
        <begin position="4"/>
        <end position="32"/>
    </location>
</feature>
<sequence length="328" mass="37789">MDSFKCVECDKTFSTVSNLNRHAKLIHNKISTIKQVGCILCNVELISKKALEDHIDLVHNITIEKDTRTFDTLQDFKLWKESIEKQTSSLYVKNTASKSGKTGRKMTYFYCHCNGFYNARGDMKRNMKIAGSNKINGKCPSMMKVYEDIESKVTVEFTKTHVGHGIDLGRMKITREEKENIAKKLENKIPVKAILDDIRNSINQKLERIHLITWQDIKNIKEEYNIRSDGILDSNDVDNLRATSTRAKISKEEFLKRGMQLLNKVSPEQYDNILTLLKNNVDSSHLFPEANQEIVSRSLNMEPPNKKIKTQRYVSTKKKTSQKTSTLH</sequence>
<dbReference type="AlphaFoldDB" id="A0A8X6V5D8"/>
<dbReference type="GO" id="GO:0005634">
    <property type="term" value="C:nucleus"/>
    <property type="evidence" value="ECO:0007669"/>
    <property type="project" value="UniProtKB-ARBA"/>
</dbReference>
<evidence type="ECO:0000256" key="5">
    <source>
        <dbReference type="SAM" id="MobiDB-lite"/>
    </source>
</evidence>
<organism evidence="7 8">
    <name type="scientific">Trichonephila clavipes</name>
    <name type="common">Golden silk orbweaver</name>
    <name type="synonym">Nephila clavipes</name>
    <dbReference type="NCBI Taxonomy" id="2585209"/>
    <lineage>
        <taxon>Eukaryota</taxon>
        <taxon>Metazoa</taxon>
        <taxon>Ecdysozoa</taxon>
        <taxon>Arthropoda</taxon>
        <taxon>Chelicerata</taxon>
        <taxon>Arachnida</taxon>
        <taxon>Araneae</taxon>
        <taxon>Araneomorphae</taxon>
        <taxon>Entelegynae</taxon>
        <taxon>Araneoidea</taxon>
        <taxon>Nephilidae</taxon>
        <taxon>Trichonephila</taxon>
    </lineage>
</organism>
<keyword evidence="3" id="KW-0862">Zinc</keyword>
<dbReference type="Proteomes" id="UP000887159">
    <property type="component" value="Unassembled WGS sequence"/>
</dbReference>
<evidence type="ECO:0000256" key="3">
    <source>
        <dbReference type="ARBA" id="ARBA00022833"/>
    </source>
</evidence>
<dbReference type="PROSITE" id="PS50157">
    <property type="entry name" value="ZINC_FINGER_C2H2_2"/>
    <property type="match status" value="1"/>
</dbReference>
<dbReference type="SMART" id="SM00355">
    <property type="entry name" value="ZnF_C2H2"/>
    <property type="match status" value="2"/>
</dbReference>
<feature type="region of interest" description="Disordered" evidence="5">
    <location>
        <begin position="299"/>
        <end position="328"/>
    </location>
</feature>
<dbReference type="EMBL" id="BMAU01021175">
    <property type="protein sequence ID" value="GFX93779.1"/>
    <property type="molecule type" value="Genomic_DNA"/>
</dbReference>
<dbReference type="SUPFAM" id="SSF57667">
    <property type="entry name" value="beta-beta-alpha zinc fingers"/>
    <property type="match status" value="1"/>
</dbReference>
<evidence type="ECO:0000256" key="2">
    <source>
        <dbReference type="ARBA" id="ARBA00022771"/>
    </source>
</evidence>
<dbReference type="Pfam" id="PF00096">
    <property type="entry name" value="zf-C2H2"/>
    <property type="match status" value="1"/>
</dbReference>
<dbReference type="PANTHER" id="PTHR33936:SF24">
    <property type="entry name" value="C2H2-TYPE DOMAIN-CONTAINING PROTEIN"/>
    <property type="match status" value="1"/>
</dbReference>
<gene>
    <name evidence="7" type="primary">NCL1_38010</name>
    <name evidence="7" type="ORF">TNCV_1589551</name>
</gene>
<dbReference type="Gene3D" id="3.30.160.60">
    <property type="entry name" value="Classic Zinc Finger"/>
    <property type="match status" value="1"/>
</dbReference>
<dbReference type="InterPro" id="IPR052797">
    <property type="entry name" value="RegFact_GeneExpr_CellDeath"/>
</dbReference>
<protein>
    <submittedName>
        <fullName evidence="7">C2H2-type domain-containing protein</fullName>
    </submittedName>
</protein>
<dbReference type="InterPro" id="IPR013087">
    <property type="entry name" value="Znf_C2H2_type"/>
</dbReference>
<feature type="compositionally biased region" description="Basic residues" evidence="5">
    <location>
        <begin position="306"/>
        <end position="321"/>
    </location>
</feature>
<proteinExistence type="predicted"/>
<dbReference type="InterPro" id="IPR036236">
    <property type="entry name" value="Znf_C2H2_sf"/>
</dbReference>
<evidence type="ECO:0000256" key="4">
    <source>
        <dbReference type="PROSITE-ProRule" id="PRU00042"/>
    </source>
</evidence>
<evidence type="ECO:0000313" key="8">
    <source>
        <dbReference type="Proteomes" id="UP000887159"/>
    </source>
</evidence>
<evidence type="ECO:0000313" key="7">
    <source>
        <dbReference type="EMBL" id="GFX93779.1"/>
    </source>
</evidence>
<keyword evidence="2 4" id="KW-0863">Zinc-finger</keyword>
<dbReference type="PROSITE" id="PS00028">
    <property type="entry name" value="ZINC_FINGER_C2H2_1"/>
    <property type="match status" value="1"/>
</dbReference>
<evidence type="ECO:0000256" key="1">
    <source>
        <dbReference type="ARBA" id="ARBA00022723"/>
    </source>
</evidence>
<keyword evidence="1" id="KW-0479">Metal-binding</keyword>
<accession>A0A8X6V5D8</accession>
<comment type="caution">
    <text evidence="7">The sequence shown here is derived from an EMBL/GenBank/DDBJ whole genome shotgun (WGS) entry which is preliminary data.</text>
</comment>